<dbReference type="EMBL" id="JABWUV010000001">
    <property type="protein sequence ID" value="KAF6387699.1"/>
    <property type="molecule type" value="Genomic_DNA"/>
</dbReference>
<gene>
    <name evidence="2" type="ORF">mMyoMyo1_008153</name>
</gene>
<comment type="caution">
    <text evidence="2">The sequence shown here is derived from an EMBL/GenBank/DDBJ whole genome shotgun (WGS) entry which is preliminary data.</text>
</comment>
<evidence type="ECO:0000256" key="1">
    <source>
        <dbReference type="SAM" id="MobiDB-lite"/>
    </source>
</evidence>
<dbReference type="Proteomes" id="UP000527355">
    <property type="component" value="Unassembled WGS sequence"/>
</dbReference>
<evidence type="ECO:0000313" key="2">
    <source>
        <dbReference type="EMBL" id="KAF6387699.1"/>
    </source>
</evidence>
<feature type="compositionally biased region" description="Basic and acidic residues" evidence="1">
    <location>
        <begin position="89"/>
        <end position="100"/>
    </location>
</feature>
<feature type="compositionally biased region" description="Basic and acidic residues" evidence="1">
    <location>
        <begin position="47"/>
        <end position="56"/>
    </location>
</feature>
<reference evidence="2 3" key="1">
    <citation type="journal article" date="2020" name="Nature">
        <title>Six reference-quality genomes reveal evolution of bat adaptations.</title>
        <authorList>
            <person name="Jebb D."/>
            <person name="Huang Z."/>
            <person name="Pippel M."/>
            <person name="Hughes G.M."/>
            <person name="Lavrichenko K."/>
            <person name="Devanna P."/>
            <person name="Winkler S."/>
            <person name="Jermiin L.S."/>
            <person name="Skirmuntt E.C."/>
            <person name="Katzourakis A."/>
            <person name="Burkitt-Gray L."/>
            <person name="Ray D.A."/>
            <person name="Sullivan K.A.M."/>
            <person name="Roscito J.G."/>
            <person name="Kirilenko B.M."/>
            <person name="Davalos L.M."/>
            <person name="Corthals A.P."/>
            <person name="Power M.L."/>
            <person name="Jones G."/>
            <person name="Ransome R.D."/>
            <person name="Dechmann D.K.N."/>
            <person name="Locatelli A.G."/>
            <person name="Puechmaille S.J."/>
            <person name="Fedrigo O."/>
            <person name="Jarvis E.D."/>
            <person name="Hiller M."/>
            <person name="Vernes S.C."/>
            <person name="Myers E.W."/>
            <person name="Teeling E.C."/>
        </authorList>
    </citation>
    <scope>NUCLEOTIDE SEQUENCE [LARGE SCALE GENOMIC DNA]</scope>
    <source>
        <strain evidence="2">MMyoMyo1</strain>
        <tissue evidence="2">Flight muscle</tissue>
    </source>
</reference>
<feature type="region of interest" description="Disordered" evidence="1">
    <location>
        <begin position="26"/>
        <end position="131"/>
    </location>
</feature>
<evidence type="ECO:0000313" key="3">
    <source>
        <dbReference type="Proteomes" id="UP000527355"/>
    </source>
</evidence>
<sequence length="145" mass="15913">MPSPLLSQIHLCPLFYFFRTAGVGRKLKQTKAKSRSKGSENASEFGDLARPRRRLEAPPSGVPRSPWNTVKYPEQEREEGPRGGPGSWRVERSQKAKDSHSQPGSAWAGGRRGLRANPPPPPPALAQRAAAPPLRVLILPRSSVH</sequence>
<protein>
    <submittedName>
        <fullName evidence="2">Uncharacterized protein</fullName>
    </submittedName>
</protein>
<dbReference type="VEuPathDB" id="HostDB:LOC118657032"/>
<feature type="compositionally biased region" description="Basic residues" evidence="1">
    <location>
        <begin position="26"/>
        <end position="36"/>
    </location>
</feature>
<dbReference type="AlphaFoldDB" id="A0A7J8AN89"/>
<proteinExistence type="predicted"/>
<organism evidence="2 3">
    <name type="scientific">Myotis myotis</name>
    <name type="common">Greater mouse-eared bat</name>
    <name type="synonym">Vespertilio myotis</name>
    <dbReference type="NCBI Taxonomy" id="51298"/>
    <lineage>
        <taxon>Eukaryota</taxon>
        <taxon>Metazoa</taxon>
        <taxon>Chordata</taxon>
        <taxon>Craniata</taxon>
        <taxon>Vertebrata</taxon>
        <taxon>Euteleostomi</taxon>
        <taxon>Mammalia</taxon>
        <taxon>Eutheria</taxon>
        <taxon>Laurasiatheria</taxon>
        <taxon>Chiroptera</taxon>
        <taxon>Yangochiroptera</taxon>
        <taxon>Vespertilionidae</taxon>
        <taxon>Myotis</taxon>
    </lineage>
</organism>
<keyword evidence="3" id="KW-1185">Reference proteome</keyword>
<name>A0A7J8AN89_MYOMY</name>
<accession>A0A7J8AN89</accession>